<gene>
    <name evidence="1" type="ORF">F2Q68_00027560</name>
</gene>
<organism evidence="1 2">
    <name type="scientific">Brassica cretica</name>
    <name type="common">Mustard</name>
    <dbReference type="NCBI Taxonomy" id="69181"/>
    <lineage>
        <taxon>Eukaryota</taxon>
        <taxon>Viridiplantae</taxon>
        <taxon>Streptophyta</taxon>
        <taxon>Embryophyta</taxon>
        <taxon>Tracheophyta</taxon>
        <taxon>Spermatophyta</taxon>
        <taxon>Magnoliopsida</taxon>
        <taxon>eudicotyledons</taxon>
        <taxon>Gunneridae</taxon>
        <taxon>Pentapetalae</taxon>
        <taxon>rosids</taxon>
        <taxon>malvids</taxon>
        <taxon>Brassicales</taxon>
        <taxon>Brassicaceae</taxon>
        <taxon>Brassiceae</taxon>
        <taxon>Brassica</taxon>
    </lineage>
</organism>
<name>A0A8S9IDH0_BRACR</name>
<evidence type="ECO:0000313" key="2">
    <source>
        <dbReference type="Proteomes" id="UP000712281"/>
    </source>
</evidence>
<sequence>MSSTVSNRVRPEWSFGWNHDQTTELNVPEFVFPDHLNILRTIVEPDLTWVVENPKTYMHSHPADHPDSFVCVLLLTALQPSGSDEPGQ</sequence>
<proteinExistence type="predicted"/>
<dbReference type="EMBL" id="QGKW02001911">
    <property type="protein sequence ID" value="KAF2567455.1"/>
    <property type="molecule type" value="Genomic_DNA"/>
</dbReference>
<dbReference type="AlphaFoldDB" id="A0A8S9IDH0"/>
<reference evidence="1" key="1">
    <citation type="submission" date="2019-12" db="EMBL/GenBank/DDBJ databases">
        <title>Genome sequencing and annotation of Brassica cretica.</title>
        <authorList>
            <person name="Studholme D.J."/>
            <person name="Sarris P.F."/>
        </authorList>
    </citation>
    <scope>NUCLEOTIDE SEQUENCE</scope>
    <source>
        <strain evidence="1">PFS-001/15</strain>
        <tissue evidence="1">Leaf</tissue>
    </source>
</reference>
<dbReference type="Proteomes" id="UP000712281">
    <property type="component" value="Unassembled WGS sequence"/>
</dbReference>
<evidence type="ECO:0000313" key="1">
    <source>
        <dbReference type="EMBL" id="KAF2567455.1"/>
    </source>
</evidence>
<comment type="caution">
    <text evidence="1">The sequence shown here is derived from an EMBL/GenBank/DDBJ whole genome shotgun (WGS) entry which is preliminary data.</text>
</comment>
<protein>
    <submittedName>
        <fullName evidence="1">Uncharacterized protein</fullName>
    </submittedName>
</protein>
<accession>A0A8S9IDH0</accession>